<dbReference type="PRINTS" id="PR00420">
    <property type="entry name" value="RNGMNOXGNASE"/>
</dbReference>
<keyword evidence="4" id="KW-0503">Monooxygenase</keyword>
<dbReference type="SUPFAM" id="SSF51905">
    <property type="entry name" value="FAD/NAD(P)-binding domain"/>
    <property type="match status" value="1"/>
</dbReference>
<evidence type="ECO:0000313" key="7">
    <source>
        <dbReference type="Proteomes" id="UP001362999"/>
    </source>
</evidence>
<dbReference type="InterPro" id="IPR002938">
    <property type="entry name" value="FAD-bd"/>
</dbReference>
<gene>
    <name evidence="6" type="ORF">R3P38DRAFT_2874268</name>
</gene>
<evidence type="ECO:0000256" key="1">
    <source>
        <dbReference type="ARBA" id="ARBA00022630"/>
    </source>
</evidence>
<evidence type="ECO:0000256" key="3">
    <source>
        <dbReference type="ARBA" id="ARBA00023002"/>
    </source>
</evidence>
<dbReference type="PANTHER" id="PTHR47178:SF1">
    <property type="entry name" value="FAD-BINDING DOMAIN-CONTAINING PROTEIN-RELATED"/>
    <property type="match status" value="1"/>
</dbReference>
<feature type="domain" description="FAD-binding" evidence="5">
    <location>
        <begin position="315"/>
        <end position="379"/>
    </location>
</feature>
<evidence type="ECO:0000259" key="5">
    <source>
        <dbReference type="Pfam" id="PF01494"/>
    </source>
</evidence>
<dbReference type="Proteomes" id="UP001362999">
    <property type="component" value="Unassembled WGS sequence"/>
</dbReference>
<dbReference type="PANTHER" id="PTHR47178">
    <property type="entry name" value="MONOOXYGENASE, FAD-BINDING"/>
    <property type="match status" value="1"/>
</dbReference>
<reference evidence="6 7" key="1">
    <citation type="journal article" date="2024" name="J Genomics">
        <title>Draft genome sequencing and assembly of Favolaschia claudopus CIRM-BRFM 2984 isolated from oak limbs.</title>
        <authorList>
            <person name="Navarro D."/>
            <person name="Drula E."/>
            <person name="Chaduli D."/>
            <person name="Cazenave R."/>
            <person name="Ahrendt S."/>
            <person name="Wang J."/>
            <person name="Lipzen A."/>
            <person name="Daum C."/>
            <person name="Barry K."/>
            <person name="Grigoriev I.V."/>
            <person name="Favel A."/>
            <person name="Rosso M.N."/>
            <person name="Martin F."/>
        </authorList>
    </citation>
    <scope>NUCLEOTIDE SEQUENCE [LARGE SCALE GENOMIC DNA]</scope>
    <source>
        <strain evidence="6 7">CIRM-BRFM 2984</strain>
    </source>
</reference>
<protein>
    <recommendedName>
        <fullName evidence="5">FAD-binding domain-containing protein</fullName>
    </recommendedName>
</protein>
<dbReference type="GO" id="GO:0071949">
    <property type="term" value="F:FAD binding"/>
    <property type="evidence" value="ECO:0007669"/>
    <property type="project" value="InterPro"/>
</dbReference>
<keyword evidence="3" id="KW-0560">Oxidoreductase</keyword>
<evidence type="ECO:0000256" key="2">
    <source>
        <dbReference type="ARBA" id="ARBA00022827"/>
    </source>
</evidence>
<accession>A0AAW0D1Y5</accession>
<evidence type="ECO:0000256" key="4">
    <source>
        <dbReference type="ARBA" id="ARBA00023033"/>
    </source>
</evidence>
<keyword evidence="2" id="KW-0274">FAD</keyword>
<proteinExistence type="predicted"/>
<dbReference type="InterPro" id="IPR036188">
    <property type="entry name" value="FAD/NAD-bd_sf"/>
</dbReference>
<sequence length="418" mass="45787">MTTKPTESNPILIIGGGLVGLTLAQALRLRGIPFIVFERDPSPLARDGGWGITIHWALPALQKCLPSKLFDTLDSVQVDPEQGRSDTGRFVFLDISTAEAKYTIPPAPRRRLNRMKLHALLRQGLEHHLRWDKTFVGFTEDEDGVSVEFADGSKERGYMLIGVDGSTSRVRRLLVGEEAGRLQPVGANFIGVIVRLSEEAVAPLRKIDPLLFQGSHPDTGNFMWFSILSTPEVNGSGEDGKEPYYEGQINVSWLTKGPGVPAGNEERLALMKEAAQAGTGFHKTLRDMIVAIPAGTPVVEVKLADWPTMRWTPCDGRITLAGDAAHAMTMYRGEAANHGITDAEHLAEQLQLWQEGEKTRAEAVAAYEDEMIPRAHQAVLLSREACLDAHDVKNLKPESPLVSRRAVVRTPGVRSTAA</sequence>
<keyword evidence="1" id="KW-0285">Flavoprotein</keyword>
<dbReference type="GO" id="GO:0004497">
    <property type="term" value="F:monooxygenase activity"/>
    <property type="evidence" value="ECO:0007669"/>
    <property type="project" value="UniProtKB-KW"/>
</dbReference>
<comment type="caution">
    <text evidence="6">The sequence shown here is derived from an EMBL/GenBank/DDBJ whole genome shotgun (WGS) entry which is preliminary data.</text>
</comment>
<organism evidence="6 7">
    <name type="scientific">Favolaschia claudopus</name>
    <dbReference type="NCBI Taxonomy" id="2862362"/>
    <lineage>
        <taxon>Eukaryota</taxon>
        <taxon>Fungi</taxon>
        <taxon>Dikarya</taxon>
        <taxon>Basidiomycota</taxon>
        <taxon>Agaricomycotina</taxon>
        <taxon>Agaricomycetes</taxon>
        <taxon>Agaricomycetidae</taxon>
        <taxon>Agaricales</taxon>
        <taxon>Marasmiineae</taxon>
        <taxon>Mycenaceae</taxon>
        <taxon>Favolaschia</taxon>
    </lineage>
</organism>
<name>A0AAW0D1Y5_9AGAR</name>
<keyword evidence="7" id="KW-1185">Reference proteome</keyword>
<evidence type="ECO:0000313" key="6">
    <source>
        <dbReference type="EMBL" id="KAK7046535.1"/>
    </source>
</evidence>
<dbReference type="Gene3D" id="3.50.50.60">
    <property type="entry name" value="FAD/NAD(P)-binding domain"/>
    <property type="match status" value="1"/>
</dbReference>
<dbReference type="Pfam" id="PF01494">
    <property type="entry name" value="FAD_binding_3"/>
    <property type="match status" value="1"/>
</dbReference>
<dbReference type="AlphaFoldDB" id="A0AAW0D1Y5"/>
<dbReference type="EMBL" id="JAWWNJ010000010">
    <property type="protein sequence ID" value="KAK7046535.1"/>
    <property type="molecule type" value="Genomic_DNA"/>
</dbReference>